<dbReference type="Proteomes" id="UP000503462">
    <property type="component" value="Chromosome 3"/>
</dbReference>
<dbReference type="InterPro" id="IPR036069">
    <property type="entry name" value="DUF34/NIF3_sf"/>
</dbReference>
<accession>A0A6H0XX29</accession>
<sequence>MCLSRRATFPSGTTSLDIHLSVAQQQPSKGYIQHYTYKGVYDALHTRPVATGPRRQHGSTVAFIHRPFNLDRYRVPRHAGVVLSSHKSLDEVLTTGWNVQLAQRLGLSVDRSVCIQGYKGDPERRIGLVGPVESTEQIILQAIHREFGAWEGCFGFTTDVSDKGDIKTTLGAPIKAVALMNAFHPEEIERVIDSAVSARFITSAADCAQILYLTGAVRQPGLEAVLAKGIRTVCVGHKVCEDWGIRFLAAQTRTHFPELEVVEVDEPEEPRLFPTKVAEDVQQPVV</sequence>
<dbReference type="EMBL" id="CP051141">
    <property type="protein sequence ID" value="QIW99326.1"/>
    <property type="molecule type" value="Genomic_DNA"/>
</dbReference>
<evidence type="ECO:0000313" key="3">
    <source>
        <dbReference type="Proteomes" id="UP000503462"/>
    </source>
</evidence>
<evidence type="ECO:0000313" key="2">
    <source>
        <dbReference type="EMBL" id="QIW99326.1"/>
    </source>
</evidence>
<evidence type="ECO:0000256" key="1">
    <source>
        <dbReference type="ARBA" id="ARBA00006964"/>
    </source>
</evidence>
<dbReference type="Pfam" id="PF01784">
    <property type="entry name" value="DUF34_NIF3"/>
    <property type="match status" value="1"/>
</dbReference>
<gene>
    <name evidence="2" type="ORF">AMS68_004844</name>
</gene>
<keyword evidence="3" id="KW-1185">Reference proteome</keyword>
<comment type="similarity">
    <text evidence="1">Belongs to the GTP cyclohydrolase I type 2/NIF3 family.</text>
</comment>
<protein>
    <submittedName>
        <fullName evidence="2">Uncharacterized protein</fullName>
    </submittedName>
</protein>
<dbReference type="InterPro" id="IPR002678">
    <property type="entry name" value="DUF34/NIF3"/>
</dbReference>
<reference evidence="2 3" key="1">
    <citation type="journal article" date="2016" name="Sci. Rep.">
        <title>Peltaster fructicola genome reveals evolution from an invasive phytopathogen to an ectophytic parasite.</title>
        <authorList>
            <person name="Xu C."/>
            <person name="Chen H."/>
            <person name="Gleason M.L."/>
            <person name="Xu J.R."/>
            <person name="Liu H."/>
            <person name="Zhang R."/>
            <person name="Sun G."/>
        </authorList>
    </citation>
    <scope>NUCLEOTIDE SEQUENCE [LARGE SCALE GENOMIC DNA]</scope>
    <source>
        <strain evidence="2 3">LNHT1506</strain>
    </source>
</reference>
<organism evidence="2 3">
    <name type="scientific">Peltaster fructicola</name>
    <dbReference type="NCBI Taxonomy" id="286661"/>
    <lineage>
        <taxon>Eukaryota</taxon>
        <taxon>Fungi</taxon>
        <taxon>Dikarya</taxon>
        <taxon>Ascomycota</taxon>
        <taxon>Pezizomycotina</taxon>
        <taxon>Dothideomycetes</taxon>
        <taxon>Dothideomycetes incertae sedis</taxon>
        <taxon>Peltaster</taxon>
    </lineage>
</organism>
<name>A0A6H0XX29_9PEZI</name>
<dbReference type="SUPFAM" id="SSF102705">
    <property type="entry name" value="NIF3 (NGG1p interacting factor 3)-like"/>
    <property type="match status" value="1"/>
</dbReference>
<proteinExistence type="inferred from homology"/>
<dbReference type="OrthoDB" id="2592744at2759"/>
<dbReference type="AlphaFoldDB" id="A0A6H0XX29"/>